<reference evidence="1 2" key="1">
    <citation type="submission" date="2017-11" db="EMBL/GenBank/DDBJ databases">
        <title>Bradyrhizobium forestalis sp. nov., an efficient nitrogen-fixing bacterium isolated from nodules of forest legume species in the Amazon.</title>
        <authorList>
            <person name="Costa E.M."/>
            <person name="Guimaraes A."/>
            <person name="Carvalho T.S."/>
            <person name="Rodrigues T.L."/>
            <person name="Ribeiro P.R.A."/>
            <person name="Lebbe L."/>
            <person name="Willems A."/>
            <person name="Moreira F.M.S."/>
        </authorList>
    </citation>
    <scope>NUCLEOTIDE SEQUENCE [LARGE SCALE GENOMIC DNA]</scope>
    <source>
        <strain evidence="1 2">INPA54B</strain>
    </source>
</reference>
<evidence type="ECO:0000313" key="1">
    <source>
        <dbReference type="EMBL" id="PJG50914.1"/>
    </source>
</evidence>
<keyword evidence="2" id="KW-1185">Reference proteome</keyword>
<proteinExistence type="predicted"/>
<sequence>MIGVIVLQENNRGSTVETFPELIDAAGLAVVFTHGDHKELTHESVFYFIGIMKKGANVPAWAY</sequence>
<comment type="caution">
    <text evidence="1">The sequence shown here is derived from an EMBL/GenBank/DDBJ whole genome shotgun (WGS) entry which is preliminary data.</text>
</comment>
<dbReference type="AlphaFoldDB" id="A0A2M8QZB9"/>
<organism evidence="1 2">
    <name type="scientific">Bradyrhizobium forestalis</name>
    <dbReference type="NCBI Taxonomy" id="1419263"/>
    <lineage>
        <taxon>Bacteria</taxon>
        <taxon>Pseudomonadati</taxon>
        <taxon>Pseudomonadota</taxon>
        <taxon>Alphaproteobacteria</taxon>
        <taxon>Hyphomicrobiales</taxon>
        <taxon>Nitrobacteraceae</taxon>
        <taxon>Bradyrhizobium</taxon>
    </lineage>
</organism>
<dbReference type="EMBL" id="PGVG01000046">
    <property type="protein sequence ID" value="PJG50914.1"/>
    <property type="molecule type" value="Genomic_DNA"/>
</dbReference>
<dbReference type="Proteomes" id="UP000231194">
    <property type="component" value="Unassembled WGS sequence"/>
</dbReference>
<protein>
    <submittedName>
        <fullName evidence="1">Uncharacterized protein</fullName>
    </submittedName>
</protein>
<gene>
    <name evidence="1" type="ORF">CVM73_33620</name>
</gene>
<accession>A0A2M8QZB9</accession>
<name>A0A2M8QZB9_9BRAD</name>
<evidence type="ECO:0000313" key="2">
    <source>
        <dbReference type="Proteomes" id="UP000231194"/>
    </source>
</evidence>